<dbReference type="RefSeq" id="WP_210759770.1">
    <property type="nucleotide sequence ID" value="NZ_CP060139.1"/>
</dbReference>
<dbReference type="InterPro" id="IPR036390">
    <property type="entry name" value="WH_DNA-bd_sf"/>
</dbReference>
<dbReference type="KEGG" id="chyd:H4K34_05235"/>
<organism evidence="1 2">
    <name type="scientific">Croceimicrobium hydrocarbonivorans</name>
    <dbReference type="NCBI Taxonomy" id="2761580"/>
    <lineage>
        <taxon>Bacteria</taxon>
        <taxon>Pseudomonadati</taxon>
        <taxon>Bacteroidota</taxon>
        <taxon>Flavobacteriia</taxon>
        <taxon>Flavobacteriales</taxon>
        <taxon>Owenweeksiaceae</taxon>
        <taxon>Croceimicrobium</taxon>
    </lineage>
</organism>
<dbReference type="InterPro" id="IPR030489">
    <property type="entry name" value="TR_Rrf2-type_CS"/>
</dbReference>
<dbReference type="PROSITE" id="PS01332">
    <property type="entry name" value="HTH_RRF2_1"/>
    <property type="match status" value="1"/>
</dbReference>
<dbReference type="GO" id="GO:0003700">
    <property type="term" value="F:DNA-binding transcription factor activity"/>
    <property type="evidence" value="ECO:0007669"/>
    <property type="project" value="TreeGrafter"/>
</dbReference>
<protein>
    <submittedName>
        <fullName evidence="1">Rrf2 family transcriptional regulator</fullName>
    </submittedName>
</protein>
<dbReference type="SUPFAM" id="SSF46785">
    <property type="entry name" value="Winged helix' DNA-binding domain"/>
    <property type="match status" value="1"/>
</dbReference>
<dbReference type="InterPro" id="IPR036388">
    <property type="entry name" value="WH-like_DNA-bd_sf"/>
</dbReference>
<dbReference type="Pfam" id="PF02082">
    <property type="entry name" value="Rrf2"/>
    <property type="match status" value="1"/>
</dbReference>
<dbReference type="PROSITE" id="PS51197">
    <property type="entry name" value="HTH_RRF2_2"/>
    <property type="match status" value="1"/>
</dbReference>
<dbReference type="AlphaFoldDB" id="A0A7H0VHP5"/>
<dbReference type="PANTHER" id="PTHR33221:SF15">
    <property type="entry name" value="HTH-TYPE TRANSCRIPTIONAL REGULATOR YWGB-RELATED"/>
    <property type="match status" value="1"/>
</dbReference>
<reference evidence="1 2" key="1">
    <citation type="submission" date="2020-08" db="EMBL/GenBank/DDBJ databases">
        <title>Croceimicrobium hydrocarbonivorans gen. nov., sp. nov., a novel marine bacterium isolated from a bacterial consortium that degrades polyethylene terephthalate.</title>
        <authorList>
            <person name="Liu R."/>
        </authorList>
    </citation>
    <scope>NUCLEOTIDE SEQUENCE [LARGE SCALE GENOMIC DNA]</scope>
    <source>
        <strain evidence="1 2">A20-9</strain>
    </source>
</reference>
<evidence type="ECO:0000313" key="2">
    <source>
        <dbReference type="Proteomes" id="UP000516305"/>
    </source>
</evidence>
<dbReference type="PANTHER" id="PTHR33221">
    <property type="entry name" value="WINGED HELIX-TURN-HELIX TRANSCRIPTIONAL REGULATOR, RRF2 FAMILY"/>
    <property type="match status" value="1"/>
</dbReference>
<dbReference type="InterPro" id="IPR000944">
    <property type="entry name" value="Tscrpt_reg_Rrf2"/>
</dbReference>
<accession>A0A7H0VHP5</accession>
<name>A0A7H0VHP5_9FLAO</name>
<sequence length="142" mass="15059">MFSKACEYGIKAMIYIAQQDAGQRVGLKQIAQATDSPEAFTAKILQMLARNGVLVSFKGPSGGFSLPKDAGSVHLNQIVSAIDGDEIFTGCGLGLAQCDGNKPCPVHFKFASVRDGLSHMLHSTSLKELADGLDSGKVFLKQ</sequence>
<proteinExistence type="predicted"/>
<dbReference type="EMBL" id="CP060139">
    <property type="protein sequence ID" value="QNR25243.1"/>
    <property type="molecule type" value="Genomic_DNA"/>
</dbReference>
<gene>
    <name evidence="1" type="ORF">H4K34_05235</name>
</gene>
<dbReference type="GO" id="GO:0005829">
    <property type="term" value="C:cytosol"/>
    <property type="evidence" value="ECO:0007669"/>
    <property type="project" value="TreeGrafter"/>
</dbReference>
<evidence type="ECO:0000313" key="1">
    <source>
        <dbReference type="EMBL" id="QNR25243.1"/>
    </source>
</evidence>
<keyword evidence="2" id="KW-1185">Reference proteome</keyword>
<dbReference type="NCBIfam" id="TIGR00738">
    <property type="entry name" value="rrf2_super"/>
    <property type="match status" value="1"/>
</dbReference>
<dbReference type="Proteomes" id="UP000516305">
    <property type="component" value="Chromosome"/>
</dbReference>
<dbReference type="Gene3D" id="1.10.10.10">
    <property type="entry name" value="Winged helix-like DNA-binding domain superfamily/Winged helix DNA-binding domain"/>
    <property type="match status" value="1"/>
</dbReference>